<evidence type="ECO:0000313" key="4">
    <source>
        <dbReference type="Proteomes" id="UP001522905"/>
    </source>
</evidence>
<dbReference type="Gene3D" id="1.20.1250.20">
    <property type="entry name" value="MFS general substrate transporter like domains"/>
    <property type="match status" value="1"/>
</dbReference>
<protein>
    <submittedName>
        <fullName evidence="3">MFS transporter</fullName>
    </submittedName>
</protein>
<comment type="subcellular location">
    <subcellularLocation>
        <location evidence="1">Cell membrane</location>
        <topology evidence="1">Multi-pass membrane protein</topology>
    </subcellularLocation>
</comment>
<dbReference type="EMBL" id="JAJIAO010000001">
    <property type="protein sequence ID" value="MCK8623955.1"/>
    <property type="molecule type" value="Genomic_DNA"/>
</dbReference>
<feature type="transmembrane region" description="Helical" evidence="2">
    <location>
        <begin position="169"/>
        <end position="188"/>
    </location>
</feature>
<feature type="transmembrane region" description="Helical" evidence="2">
    <location>
        <begin position="12"/>
        <end position="38"/>
    </location>
</feature>
<dbReference type="PANTHER" id="PTHR23530:SF1">
    <property type="entry name" value="PERMEASE, MAJOR FACILITATOR SUPERFAMILY-RELATED"/>
    <property type="match status" value="1"/>
</dbReference>
<dbReference type="Proteomes" id="UP001522905">
    <property type="component" value="Unassembled WGS sequence"/>
</dbReference>
<proteinExistence type="predicted"/>
<feature type="transmembrane region" description="Helical" evidence="2">
    <location>
        <begin position="223"/>
        <end position="239"/>
    </location>
</feature>
<feature type="transmembrane region" description="Helical" evidence="2">
    <location>
        <begin position="310"/>
        <end position="332"/>
    </location>
</feature>
<evidence type="ECO:0000256" key="1">
    <source>
        <dbReference type="ARBA" id="ARBA00004651"/>
    </source>
</evidence>
<dbReference type="InterPro" id="IPR053160">
    <property type="entry name" value="MFS_DHA3_Transporter"/>
</dbReference>
<feature type="transmembrane region" description="Helical" evidence="2">
    <location>
        <begin position="285"/>
        <end position="304"/>
    </location>
</feature>
<feature type="transmembrane region" description="Helical" evidence="2">
    <location>
        <begin position="142"/>
        <end position="163"/>
    </location>
</feature>
<name>A0ABT0HZE9_9LACO</name>
<reference evidence="3 4" key="1">
    <citation type="submission" date="2021-11" db="EMBL/GenBank/DDBJ databases">
        <title>Comparative genomics of bee honey and flower isolates.</title>
        <authorList>
            <person name="Bechtner J.D."/>
            <person name="Gallus M.K."/>
            <person name="Ehrmann M."/>
        </authorList>
    </citation>
    <scope>NUCLEOTIDE SEQUENCE [LARGE SCALE GENOMIC DNA]</scope>
    <source>
        <strain evidence="3 4">M161</strain>
    </source>
</reference>
<accession>A0ABT0HZE9</accession>
<feature type="transmembrane region" description="Helical" evidence="2">
    <location>
        <begin position="375"/>
        <end position="395"/>
    </location>
</feature>
<dbReference type="PANTHER" id="PTHR23530">
    <property type="entry name" value="TRANSPORT PROTEIN-RELATED"/>
    <property type="match status" value="1"/>
</dbReference>
<organism evidence="3 4">
    <name type="scientific">Apilactobacillus xinyiensis</name>
    <dbReference type="NCBI Taxonomy" id="2841032"/>
    <lineage>
        <taxon>Bacteria</taxon>
        <taxon>Bacillati</taxon>
        <taxon>Bacillota</taxon>
        <taxon>Bacilli</taxon>
        <taxon>Lactobacillales</taxon>
        <taxon>Lactobacillaceae</taxon>
        <taxon>Apilactobacillus</taxon>
    </lineage>
</organism>
<dbReference type="InterPro" id="IPR036259">
    <property type="entry name" value="MFS_trans_sf"/>
</dbReference>
<keyword evidence="4" id="KW-1185">Reference proteome</keyword>
<dbReference type="InterPro" id="IPR011701">
    <property type="entry name" value="MFS"/>
</dbReference>
<keyword evidence="2" id="KW-0472">Membrane</keyword>
<feature type="transmembrane region" description="Helical" evidence="2">
    <location>
        <begin position="102"/>
        <end position="121"/>
    </location>
</feature>
<dbReference type="Pfam" id="PF07690">
    <property type="entry name" value="MFS_1"/>
    <property type="match status" value="1"/>
</dbReference>
<keyword evidence="2" id="KW-0812">Transmembrane</keyword>
<feature type="transmembrane region" description="Helical" evidence="2">
    <location>
        <begin position="344"/>
        <end position="363"/>
    </location>
</feature>
<feature type="transmembrane region" description="Helical" evidence="2">
    <location>
        <begin position="44"/>
        <end position="64"/>
    </location>
</feature>
<evidence type="ECO:0000313" key="3">
    <source>
        <dbReference type="EMBL" id="MCK8623955.1"/>
    </source>
</evidence>
<feature type="transmembrane region" description="Helical" evidence="2">
    <location>
        <begin position="76"/>
        <end position="96"/>
    </location>
</feature>
<keyword evidence="2" id="KW-1133">Transmembrane helix</keyword>
<dbReference type="SUPFAM" id="SSF103473">
    <property type="entry name" value="MFS general substrate transporter"/>
    <property type="match status" value="1"/>
</dbReference>
<dbReference type="RefSeq" id="WP_248601340.1">
    <property type="nucleotide sequence ID" value="NZ_JAJIAO010000001.1"/>
</dbReference>
<feature type="transmembrane region" description="Helical" evidence="2">
    <location>
        <begin position="259"/>
        <end position="278"/>
    </location>
</feature>
<evidence type="ECO:0000256" key="2">
    <source>
        <dbReference type="SAM" id="Phobius"/>
    </source>
</evidence>
<comment type="caution">
    <text evidence="3">The sequence shown here is derived from an EMBL/GenBank/DDBJ whole genome shotgun (WGS) entry which is preliminary data.</text>
</comment>
<gene>
    <name evidence="3" type="ORF">LNP07_00250</name>
</gene>
<sequence length="405" mass="45582">MRIIYKLHINKLFYKYLTLVTLYNIALGVWSGTIYLYMKNIGYSYSQINLFLMIFWLCTFIAELPSGMLSDYFGNINVFILSCLIRSIGLFCLIFTAGHIWILLLCAMLTGVGDSLFSGTLDSWFVNKAKKVNSDFIVNNSFSIANTVSTTFALLAGFLGAQYLANINLSYPIIIGSVILSLPIFIALNEKEPIHLEQFKFSGVSFSLSGNLSKNIVKSNKPFFYLSWAFLPITFIVAGPFNQWQLMFQANGHKIETGWILIGVNICGVLGSGLSSFLNSRSHKIIILIFLSFLMAITTVISVSTSYKTLAILFFLMHVLITSTDEVFRYTILHNNISGNNRTTLISFNNTLNAGANLVVLFLNGWLSDTYSIRFAWKSLAIVGFTITFIGYLILMYKFRKKETT</sequence>